<keyword evidence="7" id="KW-1185">Reference proteome</keyword>
<reference evidence="6 7" key="1">
    <citation type="submission" date="2019-01" db="EMBL/GenBank/DDBJ databases">
        <title>Nocardioides guangzhouensis sp. nov., an actinobacterium isolated from soil.</title>
        <authorList>
            <person name="Fu Y."/>
            <person name="Cai Y."/>
            <person name="Lin Z."/>
            <person name="Chen P."/>
        </authorList>
    </citation>
    <scope>NUCLEOTIDE SEQUENCE [LARGE SCALE GENOMIC DNA]</scope>
    <source>
        <strain evidence="6 7">130</strain>
    </source>
</reference>
<dbReference type="Gene3D" id="1.10.1660.10">
    <property type="match status" value="1"/>
</dbReference>
<gene>
    <name evidence="6" type="ORF">EKO23_02900</name>
</gene>
<dbReference type="Gene3D" id="3.40.50.280">
    <property type="entry name" value="Cobalamin-binding domain"/>
    <property type="match status" value="1"/>
</dbReference>
<dbReference type="PROSITE" id="PS50937">
    <property type="entry name" value="HTH_MERR_2"/>
    <property type="match status" value="1"/>
</dbReference>
<dbReference type="InterPro" id="IPR047057">
    <property type="entry name" value="MerR_fam"/>
</dbReference>
<dbReference type="SUPFAM" id="SSF52242">
    <property type="entry name" value="Cobalamin (vitamin B12)-binding domain"/>
    <property type="match status" value="1"/>
</dbReference>
<sequence length="291" mass="29518">MYTVKHAATLTGIPADTLRVWERRYGVVSPARSEGGYRLYDDASLRRLRAMGALVGAGWSARQAAARVLADEEAGTDDAPDPGVTPIGDVDALARVAATFDVAGLDAALDAGFALGTFEEVVDGWLMPSLLRLGAAWRHGAVLVAGEHLVSASVQRRLAAAYDAAGPVGGGPRVVVGLARGSRHELGVLAFATALRRAGGDVVYVGGDLPPDGWVAVVAEQRPAAAVLGVPSSDDVVAVRETVAALAAAHPDLPVNVGGGHQHAVSGAHRLGHLVGPAAAALAADLADGLA</sequence>
<dbReference type="GO" id="GO:0046872">
    <property type="term" value="F:metal ion binding"/>
    <property type="evidence" value="ECO:0007669"/>
    <property type="project" value="InterPro"/>
</dbReference>
<dbReference type="SUPFAM" id="SSF46955">
    <property type="entry name" value="Putative DNA-binding domain"/>
    <property type="match status" value="1"/>
</dbReference>
<keyword evidence="2" id="KW-0238">DNA-binding</keyword>
<dbReference type="PANTHER" id="PTHR30204:SF67">
    <property type="entry name" value="HTH-TYPE TRANSCRIPTIONAL REGULATOR MLRA-RELATED"/>
    <property type="match status" value="1"/>
</dbReference>
<evidence type="ECO:0000259" key="4">
    <source>
        <dbReference type="PROSITE" id="PS50937"/>
    </source>
</evidence>
<dbReference type="InterPro" id="IPR003759">
    <property type="entry name" value="Cbl-bd_cap"/>
</dbReference>
<dbReference type="GO" id="GO:0003677">
    <property type="term" value="F:DNA binding"/>
    <property type="evidence" value="ECO:0007669"/>
    <property type="project" value="UniProtKB-KW"/>
</dbReference>
<comment type="caution">
    <text evidence="6">The sequence shown here is derived from an EMBL/GenBank/DDBJ whole genome shotgun (WGS) entry which is preliminary data.</text>
</comment>
<dbReference type="Pfam" id="PF13411">
    <property type="entry name" value="MerR_1"/>
    <property type="match status" value="1"/>
</dbReference>
<keyword evidence="3" id="KW-0804">Transcription</keyword>
<proteinExistence type="predicted"/>
<dbReference type="InterPro" id="IPR036594">
    <property type="entry name" value="Meth_synthase_dom"/>
</dbReference>
<organism evidence="6 7">
    <name type="scientific">Nocardioides guangzhouensis</name>
    <dbReference type="NCBI Taxonomy" id="2497878"/>
    <lineage>
        <taxon>Bacteria</taxon>
        <taxon>Bacillati</taxon>
        <taxon>Actinomycetota</taxon>
        <taxon>Actinomycetes</taxon>
        <taxon>Propionibacteriales</taxon>
        <taxon>Nocardioidaceae</taxon>
        <taxon>Nocardioides</taxon>
    </lineage>
</organism>
<keyword evidence="1" id="KW-0805">Transcription regulation</keyword>
<dbReference type="InterPro" id="IPR000551">
    <property type="entry name" value="MerR-type_HTH_dom"/>
</dbReference>
<evidence type="ECO:0000256" key="2">
    <source>
        <dbReference type="ARBA" id="ARBA00023125"/>
    </source>
</evidence>
<dbReference type="SMART" id="SM00422">
    <property type="entry name" value="HTH_MERR"/>
    <property type="match status" value="1"/>
</dbReference>
<dbReference type="GO" id="GO:0003700">
    <property type="term" value="F:DNA-binding transcription factor activity"/>
    <property type="evidence" value="ECO:0007669"/>
    <property type="project" value="InterPro"/>
</dbReference>
<dbReference type="RefSeq" id="WP_134713897.1">
    <property type="nucleotide sequence ID" value="NZ_SDKM01000003.1"/>
</dbReference>
<evidence type="ECO:0000313" key="7">
    <source>
        <dbReference type="Proteomes" id="UP000295198"/>
    </source>
</evidence>
<dbReference type="Proteomes" id="UP000295198">
    <property type="component" value="Unassembled WGS sequence"/>
</dbReference>
<dbReference type="PANTHER" id="PTHR30204">
    <property type="entry name" value="REDOX-CYCLING DRUG-SENSING TRANSCRIPTIONAL ACTIVATOR SOXR"/>
    <property type="match status" value="1"/>
</dbReference>
<evidence type="ECO:0000256" key="1">
    <source>
        <dbReference type="ARBA" id="ARBA00023015"/>
    </source>
</evidence>
<dbReference type="PROSITE" id="PS51332">
    <property type="entry name" value="B12_BINDING"/>
    <property type="match status" value="1"/>
</dbReference>
<evidence type="ECO:0000259" key="5">
    <source>
        <dbReference type="PROSITE" id="PS51332"/>
    </source>
</evidence>
<feature type="domain" description="B12-binding" evidence="5">
    <location>
        <begin position="171"/>
        <end position="291"/>
    </location>
</feature>
<dbReference type="InterPro" id="IPR006158">
    <property type="entry name" value="Cobalamin-bd"/>
</dbReference>
<dbReference type="GO" id="GO:0031419">
    <property type="term" value="F:cobalamin binding"/>
    <property type="evidence" value="ECO:0007669"/>
    <property type="project" value="InterPro"/>
</dbReference>
<dbReference type="OrthoDB" id="9800334at2"/>
<dbReference type="Gene3D" id="1.10.1240.10">
    <property type="entry name" value="Methionine synthase domain"/>
    <property type="match status" value="1"/>
</dbReference>
<dbReference type="CDD" id="cd01104">
    <property type="entry name" value="HTH_MlrA-CarA"/>
    <property type="match status" value="1"/>
</dbReference>
<accession>A0A4Q4ZJX0</accession>
<evidence type="ECO:0000313" key="6">
    <source>
        <dbReference type="EMBL" id="RYP88298.1"/>
    </source>
</evidence>
<evidence type="ECO:0000256" key="3">
    <source>
        <dbReference type="ARBA" id="ARBA00023163"/>
    </source>
</evidence>
<name>A0A4Q4ZJX0_9ACTN</name>
<dbReference type="Pfam" id="PF02607">
    <property type="entry name" value="B12-binding_2"/>
    <property type="match status" value="1"/>
</dbReference>
<dbReference type="InterPro" id="IPR036724">
    <property type="entry name" value="Cobalamin-bd_sf"/>
</dbReference>
<feature type="domain" description="HTH merR-type" evidence="4">
    <location>
        <begin position="1"/>
        <end position="71"/>
    </location>
</feature>
<dbReference type="InterPro" id="IPR009061">
    <property type="entry name" value="DNA-bd_dom_put_sf"/>
</dbReference>
<dbReference type="AlphaFoldDB" id="A0A4Q4ZJX0"/>
<dbReference type="Pfam" id="PF02310">
    <property type="entry name" value="B12-binding"/>
    <property type="match status" value="1"/>
</dbReference>
<protein>
    <submittedName>
        <fullName evidence="6">MerR family transcriptional regulator</fullName>
    </submittedName>
</protein>
<dbReference type="EMBL" id="SDKM01000003">
    <property type="protein sequence ID" value="RYP88298.1"/>
    <property type="molecule type" value="Genomic_DNA"/>
</dbReference>